<proteinExistence type="inferred from homology"/>
<gene>
    <name evidence="8" type="ORF">JIN78_08750</name>
</gene>
<keyword evidence="6" id="KW-0408">Iron</keyword>
<dbReference type="InterPro" id="IPR023550">
    <property type="entry name" value="PKHD_hydroxylase"/>
</dbReference>
<keyword evidence="5" id="KW-0560">Oxidoreductase</keyword>
<dbReference type="NCBIfam" id="NF003973">
    <property type="entry name" value="PRK05467.1-2"/>
    <property type="match status" value="1"/>
</dbReference>
<evidence type="ECO:0000256" key="4">
    <source>
        <dbReference type="ARBA" id="ARBA00022964"/>
    </source>
</evidence>
<reference evidence="8" key="1">
    <citation type="submission" date="2021-01" db="EMBL/GenBank/DDBJ databases">
        <title>Modified the classification status of verrucomicrobia.</title>
        <authorList>
            <person name="Feng X."/>
        </authorList>
    </citation>
    <scope>NUCLEOTIDE SEQUENCE</scope>
    <source>
        <strain evidence="8">KCTC 12986</strain>
    </source>
</reference>
<dbReference type="Pfam" id="PF18331">
    <property type="entry name" value="PKHD_C"/>
    <property type="match status" value="1"/>
</dbReference>
<dbReference type="InterPro" id="IPR044862">
    <property type="entry name" value="Pro_4_hyd_alph_FE2OG_OXY"/>
</dbReference>
<comment type="cofactor">
    <cofactor evidence="1">
        <name>L-ascorbate</name>
        <dbReference type="ChEBI" id="CHEBI:38290"/>
    </cofactor>
</comment>
<keyword evidence="4 8" id="KW-0223">Dioxygenase</keyword>
<comment type="caution">
    <text evidence="8">The sequence shown here is derived from an EMBL/GenBank/DDBJ whole genome shotgun (WGS) entry which is preliminary data.</text>
</comment>
<dbReference type="NCBIfam" id="NF003975">
    <property type="entry name" value="PRK05467.1-4"/>
    <property type="match status" value="1"/>
</dbReference>
<dbReference type="InterPro" id="IPR041097">
    <property type="entry name" value="PKHD_C"/>
</dbReference>
<dbReference type="InterPro" id="IPR006620">
    <property type="entry name" value="Pro_4_hyd_alph"/>
</dbReference>
<dbReference type="AlphaFoldDB" id="A0A934RRI9"/>
<dbReference type="RefSeq" id="WP_200391582.1">
    <property type="nucleotide sequence ID" value="NZ_JAENIO010000018.1"/>
</dbReference>
<evidence type="ECO:0000313" key="8">
    <source>
        <dbReference type="EMBL" id="MBK1834148.1"/>
    </source>
</evidence>
<dbReference type="PROSITE" id="PS51471">
    <property type="entry name" value="FE2OG_OXY"/>
    <property type="match status" value="1"/>
</dbReference>
<evidence type="ECO:0000313" key="9">
    <source>
        <dbReference type="Proteomes" id="UP000604083"/>
    </source>
</evidence>
<evidence type="ECO:0000256" key="1">
    <source>
        <dbReference type="ARBA" id="ARBA00001961"/>
    </source>
</evidence>
<dbReference type="NCBIfam" id="NF003974">
    <property type="entry name" value="PRK05467.1-3"/>
    <property type="match status" value="1"/>
</dbReference>
<keyword evidence="9" id="KW-1185">Reference proteome</keyword>
<dbReference type="SMART" id="SM00702">
    <property type="entry name" value="P4Hc"/>
    <property type="match status" value="1"/>
</dbReference>
<accession>A0A934RRI9</accession>
<keyword evidence="3" id="KW-0847">Vitamin C</keyword>
<evidence type="ECO:0000256" key="2">
    <source>
        <dbReference type="ARBA" id="ARBA00022723"/>
    </source>
</evidence>
<organism evidence="8 9">
    <name type="scientific">Roseibacillus ishigakijimensis</name>
    <dbReference type="NCBI Taxonomy" id="454146"/>
    <lineage>
        <taxon>Bacteria</taxon>
        <taxon>Pseudomonadati</taxon>
        <taxon>Verrucomicrobiota</taxon>
        <taxon>Verrucomicrobiia</taxon>
        <taxon>Verrucomicrobiales</taxon>
        <taxon>Verrucomicrobiaceae</taxon>
        <taxon>Roseibacillus</taxon>
    </lineage>
</organism>
<dbReference type="PANTHER" id="PTHR41536:SF1">
    <property type="entry name" value="PKHD-TYPE HYDROXYLASE YBIX"/>
    <property type="match status" value="1"/>
</dbReference>
<evidence type="ECO:0000256" key="6">
    <source>
        <dbReference type="ARBA" id="ARBA00023004"/>
    </source>
</evidence>
<dbReference type="GO" id="GO:0031418">
    <property type="term" value="F:L-ascorbic acid binding"/>
    <property type="evidence" value="ECO:0007669"/>
    <property type="project" value="UniProtKB-KW"/>
</dbReference>
<dbReference type="Gene3D" id="2.60.120.620">
    <property type="entry name" value="q2cbj1_9rhob like domain"/>
    <property type="match status" value="1"/>
</dbReference>
<name>A0A934RRI9_9BACT</name>
<dbReference type="InterPro" id="IPR005123">
    <property type="entry name" value="Oxoglu/Fe-dep_dioxygenase_dom"/>
</dbReference>
<dbReference type="Proteomes" id="UP000604083">
    <property type="component" value="Unassembled WGS sequence"/>
</dbReference>
<dbReference type="Pfam" id="PF13640">
    <property type="entry name" value="2OG-FeII_Oxy_3"/>
    <property type="match status" value="1"/>
</dbReference>
<evidence type="ECO:0000256" key="3">
    <source>
        <dbReference type="ARBA" id="ARBA00022896"/>
    </source>
</evidence>
<sequence>MILQIPDVFPPEGVKKIRALLEQANWIDGARTAGGQAAKAKRNEQLDVHDPLAKQLGDDIRKALGSNPLFLSAALPRQILPPMFNKYAGGGTFGTHVDNAIRHIPQTGQPIRTDLSATLFFSEPESYEGGVLHIEDTYGTQEVKLPAGHLILYPSTSLHHVTPVTRGERLSSFFWIQSMVRDDMQRSLLFDLDSSIQELAMAAPQNEQVSASSVKLTGIYHNLIRQWAEV</sequence>
<keyword evidence="2" id="KW-0479">Metal-binding</keyword>
<dbReference type="GO" id="GO:0006974">
    <property type="term" value="P:DNA damage response"/>
    <property type="evidence" value="ECO:0007669"/>
    <property type="project" value="TreeGrafter"/>
</dbReference>
<evidence type="ECO:0000259" key="7">
    <source>
        <dbReference type="PROSITE" id="PS51471"/>
    </source>
</evidence>
<dbReference type="EMBL" id="JAENIO010000018">
    <property type="protein sequence ID" value="MBK1834148.1"/>
    <property type="molecule type" value="Genomic_DNA"/>
</dbReference>
<feature type="domain" description="Fe2OG dioxygenase" evidence="7">
    <location>
        <begin position="78"/>
        <end position="178"/>
    </location>
</feature>
<evidence type="ECO:0000256" key="5">
    <source>
        <dbReference type="ARBA" id="ARBA00023002"/>
    </source>
</evidence>
<dbReference type="Gene3D" id="4.10.860.20">
    <property type="entry name" value="Rabenosyn, Rab binding domain"/>
    <property type="match status" value="1"/>
</dbReference>
<dbReference type="PANTHER" id="PTHR41536">
    <property type="entry name" value="PKHD-TYPE HYDROXYLASE YBIX"/>
    <property type="match status" value="1"/>
</dbReference>
<dbReference type="GO" id="GO:0005506">
    <property type="term" value="F:iron ion binding"/>
    <property type="evidence" value="ECO:0007669"/>
    <property type="project" value="InterPro"/>
</dbReference>
<dbReference type="GO" id="GO:0006879">
    <property type="term" value="P:intracellular iron ion homeostasis"/>
    <property type="evidence" value="ECO:0007669"/>
    <property type="project" value="TreeGrafter"/>
</dbReference>
<dbReference type="HAMAP" id="MF_00657">
    <property type="entry name" value="Hydroxyl_YbiX"/>
    <property type="match status" value="1"/>
</dbReference>
<protein>
    <submittedName>
        <fullName evidence="8">Fe2+-dependent dioxygenase</fullName>
    </submittedName>
</protein>
<dbReference type="GO" id="GO:0016706">
    <property type="term" value="F:2-oxoglutarate-dependent dioxygenase activity"/>
    <property type="evidence" value="ECO:0007669"/>
    <property type="project" value="InterPro"/>
</dbReference>